<proteinExistence type="predicted"/>
<evidence type="ECO:0000313" key="4">
    <source>
        <dbReference type="EMBL" id="RNL39995.1"/>
    </source>
</evidence>
<feature type="domain" description="HTH cro/C1-type" evidence="3">
    <location>
        <begin position="20"/>
        <end position="74"/>
    </location>
</feature>
<dbReference type="CDD" id="cd00093">
    <property type="entry name" value="HTH_XRE"/>
    <property type="match status" value="1"/>
</dbReference>
<protein>
    <submittedName>
        <fullName evidence="4">Transcriptional regulator</fullName>
    </submittedName>
</protein>
<dbReference type="Pfam" id="PF01381">
    <property type="entry name" value="HTH_3"/>
    <property type="match status" value="1"/>
</dbReference>
<evidence type="ECO:0000259" key="3">
    <source>
        <dbReference type="PROSITE" id="PS50943"/>
    </source>
</evidence>
<dbReference type="GO" id="GO:0005829">
    <property type="term" value="C:cytosol"/>
    <property type="evidence" value="ECO:0007669"/>
    <property type="project" value="TreeGrafter"/>
</dbReference>
<evidence type="ECO:0000256" key="1">
    <source>
        <dbReference type="ARBA" id="ARBA00023125"/>
    </source>
</evidence>
<name>A0A3N0AYN0_9ACTN</name>
<reference evidence="4 5" key="1">
    <citation type="journal article" date="2019" name="Microbiol. Resour. Announc.">
        <title>Draft Genome Sequences of Type Strains of Gordonibacter faecihominis, Paraeggerthella hongkongensis, Parvibacter caecicola,Slackia equolifaciens, Slackia faecicanis, and Slackia isoflavoniconvertens.</title>
        <authorList>
            <person name="Danylec N."/>
            <person name="Stoll D.A."/>
            <person name="Dotsch A."/>
            <person name="Huch M."/>
        </authorList>
    </citation>
    <scope>NUCLEOTIDE SEQUENCE [LARGE SCALE GENOMIC DNA]</scope>
    <source>
        <strain evidence="4 5">DSM 18785</strain>
    </source>
</reference>
<dbReference type="PANTHER" id="PTHR46797">
    <property type="entry name" value="HTH-TYPE TRANSCRIPTIONAL REGULATOR"/>
    <property type="match status" value="1"/>
</dbReference>
<organism evidence="4 5">
    <name type="scientific">Adlercreutzia equolifaciens subsp. celatus DSM 18785</name>
    <dbReference type="NCBI Taxonomy" id="1121021"/>
    <lineage>
        <taxon>Bacteria</taxon>
        <taxon>Bacillati</taxon>
        <taxon>Actinomycetota</taxon>
        <taxon>Coriobacteriia</taxon>
        <taxon>Eggerthellales</taxon>
        <taxon>Eggerthellaceae</taxon>
        <taxon>Adlercreutzia</taxon>
    </lineage>
</organism>
<dbReference type="PANTHER" id="PTHR46797:SF1">
    <property type="entry name" value="METHYLPHOSPHONATE SYNTHASE"/>
    <property type="match status" value="1"/>
</dbReference>
<dbReference type="SMART" id="SM00530">
    <property type="entry name" value="HTH_XRE"/>
    <property type="match status" value="1"/>
</dbReference>
<dbReference type="InterPro" id="IPR001387">
    <property type="entry name" value="Cro/C1-type_HTH"/>
</dbReference>
<dbReference type="GO" id="GO:0003677">
    <property type="term" value="F:DNA binding"/>
    <property type="evidence" value="ECO:0007669"/>
    <property type="project" value="UniProtKB-KW"/>
</dbReference>
<evidence type="ECO:0000256" key="2">
    <source>
        <dbReference type="SAM" id="MobiDB-lite"/>
    </source>
</evidence>
<dbReference type="SUPFAM" id="SSF47413">
    <property type="entry name" value="lambda repressor-like DNA-binding domains"/>
    <property type="match status" value="1"/>
</dbReference>
<feature type="region of interest" description="Disordered" evidence="2">
    <location>
        <begin position="130"/>
        <end position="151"/>
    </location>
</feature>
<dbReference type="GO" id="GO:0003700">
    <property type="term" value="F:DNA-binding transcription factor activity"/>
    <property type="evidence" value="ECO:0007669"/>
    <property type="project" value="TreeGrafter"/>
</dbReference>
<dbReference type="EMBL" id="QICA01000001">
    <property type="protein sequence ID" value="RNL39995.1"/>
    <property type="molecule type" value="Genomic_DNA"/>
</dbReference>
<keyword evidence="5" id="KW-1185">Reference proteome</keyword>
<sequence>MSKAASNAATAEDLSTGQLIRYYRKRAGMTQAELADEVEMSEPGIRNYELGNRTPSKAQLAAIARGLGIEPEALITYDISSAREALGVLFQLEGAFGIVPNEDGSLSIDPKADGAQKMAQAIRAWHNAKEELESGEMSEDDYKSWKSSFKL</sequence>
<comment type="caution">
    <text evidence="4">The sequence shown here is derived from an EMBL/GenBank/DDBJ whole genome shotgun (WGS) entry which is preliminary data.</text>
</comment>
<dbReference type="InterPro" id="IPR010982">
    <property type="entry name" value="Lambda_DNA-bd_dom_sf"/>
</dbReference>
<dbReference type="Proteomes" id="UP000278327">
    <property type="component" value="Unassembled WGS sequence"/>
</dbReference>
<dbReference type="InterPro" id="IPR050807">
    <property type="entry name" value="TransReg_Diox_bact_type"/>
</dbReference>
<dbReference type="Gene3D" id="1.10.260.40">
    <property type="entry name" value="lambda repressor-like DNA-binding domains"/>
    <property type="match status" value="1"/>
</dbReference>
<accession>A0A3N0AYN0</accession>
<dbReference type="RefSeq" id="WP_117284782.1">
    <property type="nucleotide sequence ID" value="NZ_JAMTCE010000001.1"/>
</dbReference>
<dbReference type="AlphaFoldDB" id="A0A3N0AYN0"/>
<keyword evidence="1" id="KW-0238">DNA-binding</keyword>
<evidence type="ECO:0000313" key="5">
    <source>
        <dbReference type="Proteomes" id="UP000278327"/>
    </source>
</evidence>
<dbReference type="PROSITE" id="PS50943">
    <property type="entry name" value="HTH_CROC1"/>
    <property type="match status" value="1"/>
</dbReference>
<gene>
    <name evidence="4" type="ORF">DMP10_00015</name>
</gene>